<keyword evidence="7" id="KW-0597">Phosphoprotein</keyword>
<dbReference type="InterPro" id="IPR021766">
    <property type="entry name" value="PhoR_N"/>
</dbReference>
<comment type="catalytic activity">
    <reaction evidence="1">
        <text>ATP + protein L-histidine = ADP + protein N-phospho-L-histidine.</text>
        <dbReference type="EC" id="2.7.13.3"/>
    </reaction>
</comment>
<dbReference type="Gene3D" id="1.10.287.130">
    <property type="match status" value="1"/>
</dbReference>
<keyword evidence="15" id="KW-0902">Two-component regulatory system</keyword>
<evidence type="ECO:0000256" key="8">
    <source>
        <dbReference type="ARBA" id="ARBA00022592"/>
    </source>
</evidence>
<comment type="function">
    <text evidence="17">Member of the two-component regulatory system PhoR/PhoB involved in the phosphate regulon genes expression. PhoR may function as a membrane-associated protein kinase that phosphorylates PhoB in response to environmental signals.</text>
</comment>
<dbReference type="GO" id="GO:0004721">
    <property type="term" value="F:phosphoprotein phosphatase activity"/>
    <property type="evidence" value="ECO:0007669"/>
    <property type="project" value="InterPro"/>
</dbReference>
<dbReference type="NCBIfam" id="NF008235">
    <property type="entry name" value="PRK11006.1"/>
    <property type="match status" value="1"/>
</dbReference>
<dbReference type="GO" id="GO:0016036">
    <property type="term" value="P:cellular response to phosphate starvation"/>
    <property type="evidence" value="ECO:0007669"/>
    <property type="project" value="TreeGrafter"/>
</dbReference>
<dbReference type="PRINTS" id="PR00344">
    <property type="entry name" value="BCTRLSENSOR"/>
</dbReference>
<evidence type="ECO:0000313" key="21">
    <source>
        <dbReference type="EMBL" id="RAU18087.1"/>
    </source>
</evidence>
<dbReference type="PROSITE" id="PS50112">
    <property type="entry name" value="PAS"/>
    <property type="match status" value="1"/>
</dbReference>
<dbReference type="Pfam" id="PF13188">
    <property type="entry name" value="PAS_8"/>
    <property type="match status" value="1"/>
</dbReference>
<evidence type="ECO:0000256" key="13">
    <source>
        <dbReference type="ARBA" id="ARBA00022840"/>
    </source>
</evidence>
<evidence type="ECO:0000259" key="20">
    <source>
        <dbReference type="PROSITE" id="PS50112"/>
    </source>
</evidence>
<dbReference type="FunFam" id="1.10.287.130:FF:000001">
    <property type="entry name" value="Two-component sensor histidine kinase"/>
    <property type="match status" value="1"/>
</dbReference>
<evidence type="ECO:0000256" key="12">
    <source>
        <dbReference type="ARBA" id="ARBA00022777"/>
    </source>
</evidence>
<dbReference type="Pfam" id="PF02518">
    <property type="entry name" value="HATPase_c"/>
    <property type="match status" value="1"/>
</dbReference>
<dbReference type="SUPFAM" id="SSF55785">
    <property type="entry name" value="PYP-like sensor domain (PAS domain)"/>
    <property type="match status" value="1"/>
</dbReference>
<evidence type="ECO:0000256" key="4">
    <source>
        <dbReference type="ARBA" id="ARBA00019665"/>
    </source>
</evidence>
<feature type="domain" description="Histidine kinase" evidence="19">
    <location>
        <begin position="210"/>
        <end position="425"/>
    </location>
</feature>
<keyword evidence="9" id="KW-0808">Transferase</keyword>
<dbReference type="InterPro" id="IPR050351">
    <property type="entry name" value="BphY/WalK/GraS-like"/>
</dbReference>
<gene>
    <name evidence="21" type="ORF">DN062_09910</name>
</gene>
<evidence type="ECO:0000256" key="1">
    <source>
        <dbReference type="ARBA" id="ARBA00000085"/>
    </source>
</evidence>
<dbReference type="FunFam" id="3.30.565.10:FF:000032">
    <property type="entry name" value="Phosphate regulon sensor histidine kinase PhoR"/>
    <property type="match status" value="1"/>
</dbReference>
<evidence type="ECO:0000256" key="11">
    <source>
        <dbReference type="ARBA" id="ARBA00022741"/>
    </source>
</evidence>
<sequence>MYRSRYLLIYSLLSFIAVGAVVGLLLGYFFVCLVIALLAWSAYQISHFVRVMEWLSKEDLSEPPQATGAWGDLLDGLYRLQRRHRDKEKNLRSIILRFQQSSAALEDAVVIIDKKGHLEWWNRSAETLLGLSFKADRHKSLINILRDPRFVRFFKKEHYTEPLELASPLHPQVTLQYSITRFGDGDRLLVARDISQLKRLEQTRQLFVANASHELRTPLTVLRGYLETFIDQDFPAGIKRALLQMSGQTQRMETLVKDLLLLSRLESSQHVSDEYPVNLPYLLKRIVRDANLLSGEKSHRIHLQLNSNMDILGQETELQSAFSNLIFNAVRYTPPESRLHITWSVDTNGGHLSVKDNGPGIESFHLPRLTERFYRVDEGRSSETGGTGLGLSIVKHVLARHGAKLEIKSKLGVGSEFICHFPVDMLTDVEIEEPEVDNNISHH</sequence>
<evidence type="ECO:0000256" key="9">
    <source>
        <dbReference type="ARBA" id="ARBA00022679"/>
    </source>
</evidence>
<evidence type="ECO:0000256" key="5">
    <source>
        <dbReference type="ARBA" id="ARBA00022448"/>
    </source>
</evidence>
<evidence type="ECO:0000259" key="19">
    <source>
        <dbReference type="PROSITE" id="PS50109"/>
    </source>
</evidence>
<keyword evidence="6" id="KW-1003">Cell membrane</keyword>
<protein>
    <recommendedName>
        <fullName evidence="4">Phosphate regulon sensor protein PhoR</fullName>
        <ecNumber evidence="3">2.7.13.3</ecNumber>
    </recommendedName>
</protein>
<evidence type="ECO:0000256" key="15">
    <source>
        <dbReference type="ARBA" id="ARBA00023012"/>
    </source>
</evidence>
<dbReference type="AlphaFoldDB" id="A0A364NMH7"/>
<dbReference type="CDD" id="cd00082">
    <property type="entry name" value="HisKA"/>
    <property type="match status" value="1"/>
</dbReference>
<accession>A0A364NMH7</accession>
<dbReference type="InterPro" id="IPR036097">
    <property type="entry name" value="HisK_dim/P_sf"/>
</dbReference>
<dbReference type="SMART" id="SM00387">
    <property type="entry name" value="HATPase_c"/>
    <property type="match status" value="1"/>
</dbReference>
<keyword evidence="12 21" id="KW-0418">Kinase</keyword>
<dbReference type="GO" id="GO:0000155">
    <property type="term" value="F:phosphorelay sensor kinase activity"/>
    <property type="evidence" value="ECO:0007669"/>
    <property type="project" value="InterPro"/>
</dbReference>
<evidence type="ECO:0000256" key="14">
    <source>
        <dbReference type="ARBA" id="ARBA00022989"/>
    </source>
</evidence>
<reference evidence="21 22" key="1">
    <citation type="submission" date="2018-06" db="EMBL/GenBank/DDBJ databases">
        <title>Nitrincola tibetense sp. nov., isolated from Lake XuguoCo on Tibetan Plateau.</title>
        <authorList>
            <person name="Xing P."/>
        </authorList>
    </citation>
    <scope>NUCLEOTIDE SEQUENCE [LARGE SCALE GENOMIC DNA]</scope>
    <source>
        <strain evidence="22">xg18</strain>
    </source>
</reference>
<dbReference type="Gene3D" id="3.30.565.10">
    <property type="entry name" value="Histidine kinase-like ATPase, C-terminal domain"/>
    <property type="match status" value="1"/>
</dbReference>
<dbReference type="EMBL" id="QKRX01000006">
    <property type="protein sequence ID" value="RAU18087.1"/>
    <property type="molecule type" value="Genomic_DNA"/>
</dbReference>
<dbReference type="EC" id="2.7.13.3" evidence="3"/>
<dbReference type="Proteomes" id="UP000250744">
    <property type="component" value="Unassembled WGS sequence"/>
</dbReference>
<keyword evidence="5" id="KW-0813">Transport</keyword>
<evidence type="ECO:0000256" key="2">
    <source>
        <dbReference type="ARBA" id="ARBA00004236"/>
    </source>
</evidence>
<dbReference type="SUPFAM" id="SSF47384">
    <property type="entry name" value="Homodimeric domain of signal transducing histidine kinase"/>
    <property type="match status" value="1"/>
</dbReference>
<evidence type="ECO:0000256" key="6">
    <source>
        <dbReference type="ARBA" id="ARBA00022475"/>
    </source>
</evidence>
<dbReference type="PANTHER" id="PTHR45453">
    <property type="entry name" value="PHOSPHATE REGULON SENSOR PROTEIN PHOR"/>
    <property type="match status" value="1"/>
</dbReference>
<dbReference type="SMART" id="SM00388">
    <property type="entry name" value="HisKA"/>
    <property type="match status" value="1"/>
</dbReference>
<dbReference type="Pfam" id="PF11808">
    <property type="entry name" value="PhoR"/>
    <property type="match status" value="1"/>
</dbReference>
<keyword evidence="16 18" id="KW-0472">Membrane</keyword>
<comment type="caution">
    <text evidence="21">The sequence shown here is derived from an EMBL/GenBank/DDBJ whole genome shotgun (WGS) entry which is preliminary data.</text>
</comment>
<evidence type="ECO:0000256" key="10">
    <source>
        <dbReference type="ARBA" id="ARBA00022692"/>
    </source>
</evidence>
<evidence type="ECO:0000256" key="17">
    <source>
        <dbReference type="ARBA" id="ARBA00025207"/>
    </source>
</evidence>
<keyword evidence="10 18" id="KW-0812">Transmembrane</keyword>
<dbReference type="Gene3D" id="3.30.450.20">
    <property type="entry name" value="PAS domain"/>
    <property type="match status" value="1"/>
</dbReference>
<dbReference type="RefSeq" id="WP_112159168.1">
    <property type="nucleotide sequence ID" value="NZ_QKRX01000006.1"/>
</dbReference>
<evidence type="ECO:0000313" key="22">
    <source>
        <dbReference type="Proteomes" id="UP000250744"/>
    </source>
</evidence>
<name>A0A364NMH7_9GAMM</name>
<dbReference type="CDD" id="cd00130">
    <property type="entry name" value="PAS"/>
    <property type="match status" value="1"/>
</dbReference>
<dbReference type="InterPro" id="IPR003661">
    <property type="entry name" value="HisK_dim/P_dom"/>
</dbReference>
<dbReference type="InterPro" id="IPR014310">
    <property type="entry name" value="Sig_transdc_His_kinase_PhoR"/>
</dbReference>
<keyword evidence="22" id="KW-1185">Reference proteome</keyword>
<dbReference type="NCBIfam" id="TIGR02966">
    <property type="entry name" value="phoR_proteo"/>
    <property type="match status" value="1"/>
</dbReference>
<keyword evidence="14 18" id="KW-1133">Transmembrane helix</keyword>
<keyword evidence="13" id="KW-0067">ATP-binding</keyword>
<dbReference type="Pfam" id="PF00512">
    <property type="entry name" value="HisKA"/>
    <property type="match status" value="1"/>
</dbReference>
<keyword evidence="11" id="KW-0547">Nucleotide-binding</keyword>
<dbReference type="InterPro" id="IPR000014">
    <property type="entry name" value="PAS"/>
</dbReference>
<evidence type="ECO:0000256" key="16">
    <source>
        <dbReference type="ARBA" id="ARBA00023136"/>
    </source>
</evidence>
<dbReference type="PANTHER" id="PTHR45453:SF1">
    <property type="entry name" value="PHOSPHATE REGULON SENSOR PROTEIN PHOR"/>
    <property type="match status" value="1"/>
</dbReference>
<dbReference type="SUPFAM" id="SSF55874">
    <property type="entry name" value="ATPase domain of HSP90 chaperone/DNA topoisomerase II/histidine kinase"/>
    <property type="match status" value="1"/>
</dbReference>
<dbReference type="InterPro" id="IPR035965">
    <property type="entry name" value="PAS-like_dom_sf"/>
</dbReference>
<organism evidence="21 22">
    <name type="scientific">Nitrincola tibetensis</name>
    <dbReference type="NCBI Taxonomy" id="2219697"/>
    <lineage>
        <taxon>Bacteria</taxon>
        <taxon>Pseudomonadati</taxon>
        <taxon>Pseudomonadota</taxon>
        <taxon>Gammaproteobacteria</taxon>
        <taxon>Oceanospirillales</taxon>
        <taxon>Oceanospirillaceae</taxon>
        <taxon>Nitrincola</taxon>
    </lineage>
</organism>
<dbReference type="InterPro" id="IPR004358">
    <property type="entry name" value="Sig_transdc_His_kin-like_C"/>
</dbReference>
<dbReference type="InterPro" id="IPR005467">
    <property type="entry name" value="His_kinase_dom"/>
</dbReference>
<dbReference type="GO" id="GO:0005886">
    <property type="term" value="C:plasma membrane"/>
    <property type="evidence" value="ECO:0007669"/>
    <property type="project" value="UniProtKB-SubCell"/>
</dbReference>
<comment type="subcellular location">
    <subcellularLocation>
        <location evidence="2">Cell membrane</location>
    </subcellularLocation>
</comment>
<feature type="domain" description="PAS" evidence="20">
    <location>
        <begin position="87"/>
        <end position="132"/>
    </location>
</feature>
<dbReference type="InterPro" id="IPR036890">
    <property type="entry name" value="HATPase_C_sf"/>
</dbReference>
<dbReference type="InterPro" id="IPR003594">
    <property type="entry name" value="HATPase_dom"/>
</dbReference>
<dbReference type="GO" id="GO:0005524">
    <property type="term" value="F:ATP binding"/>
    <property type="evidence" value="ECO:0007669"/>
    <property type="project" value="UniProtKB-KW"/>
</dbReference>
<keyword evidence="8" id="KW-0592">Phosphate transport</keyword>
<feature type="transmembrane region" description="Helical" evidence="18">
    <location>
        <begin position="7"/>
        <end position="40"/>
    </location>
</feature>
<dbReference type="OrthoDB" id="9813151at2"/>
<dbReference type="GO" id="GO:0006817">
    <property type="term" value="P:phosphate ion transport"/>
    <property type="evidence" value="ECO:0007669"/>
    <property type="project" value="UniProtKB-KW"/>
</dbReference>
<proteinExistence type="predicted"/>
<evidence type="ECO:0000256" key="18">
    <source>
        <dbReference type="SAM" id="Phobius"/>
    </source>
</evidence>
<evidence type="ECO:0000256" key="7">
    <source>
        <dbReference type="ARBA" id="ARBA00022553"/>
    </source>
</evidence>
<evidence type="ECO:0000256" key="3">
    <source>
        <dbReference type="ARBA" id="ARBA00012438"/>
    </source>
</evidence>
<dbReference type="PROSITE" id="PS50109">
    <property type="entry name" value="HIS_KIN"/>
    <property type="match status" value="1"/>
</dbReference>